<dbReference type="AlphaFoldDB" id="A0A847SEK5"/>
<gene>
    <name evidence="2" type="ORF">HF682_10690</name>
</gene>
<feature type="transmembrane region" description="Helical" evidence="1">
    <location>
        <begin position="30"/>
        <end position="50"/>
    </location>
</feature>
<evidence type="ECO:0000313" key="3">
    <source>
        <dbReference type="Proteomes" id="UP000587991"/>
    </source>
</evidence>
<keyword evidence="1" id="KW-0472">Membrane</keyword>
<proteinExistence type="predicted"/>
<evidence type="ECO:0008006" key="4">
    <source>
        <dbReference type="Google" id="ProtNLM"/>
    </source>
</evidence>
<dbReference type="InterPro" id="IPR014562">
    <property type="entry name" value="UCP030959_TPR_rpt-cont"/>
</dbReference>
<comment type="caution">
    <text evidence="2">The sequence shown here is derived from an EMBL/GenBank/DDBJ whole genome shotgun (WGS) entry which is preliminary data.</text>
</comment>
<evidence type="ECO:0000256" key="1">
    <source>
        <dbReference type="SAM" id="Phobius"/>
    </source>
</evidence>
<accession>A0A847SEK5</accession>
<sequence>MPIAGLGLHIIAAIFFAVHAIRTGQERYWVYLLFIAPGVGSVVYFIAIYLPQSKLERGLRKVSRAAVRSLDPGRALREARQAFDLTPTAQNRMRLAEALLEAGEPAEAVSQFDACLQGPLANDPEIRLGAARARLLNGETGAAELMLRGLQDSHKDFRPETVLLALAEVLAKSGQQEAAHRCYIDAVARFGTAQVHAEFAIWAMSVNDMVTAEQQRAALEQIMKHWTRSTRQYNRELINRVNAAFTRQNKV</sequence>
<dbReference type="InterPro" id="IPR011990">
    <property type="entry name" value="TPR-like_helical_dom_sf"/>
</dbReference>
<name>A0A847SEK5_9NEIS</name>
<keyword evidence="1" id="KW-1133">Transmembrane helix</keyword>
<organism evidence="2 3">
    <name type="scientific">Leeia aquatica</name>
    <dbReference type="NCBI Taxonomy" id="2725557"/>
    <lineage>
        <taxon>Bacteria</taxon>
        <taxon>Pseudomonadati</taxon>
        <taxon>Pseudomonadota</taxon>
        <taxon>Betaproteobacteria</taxon>
        <taxon>Neisseriales</taxon>
        <taxon>Leeiaceae</taxon>
        <taxon>Leeia</taxon>
    </lineage>
</organism>
<protein>
    <recommendedName>
        <fullName evidence="4">Tetratricopeptide repeat protein</fullName>
    </recommendedName>
</protein>
<dbReference type="EMBL" id="JABAIM010000002">
    <property type="protein sequence ID" value="NLR75628.1"/>
    <property type="molecule type" value="Genomic_DNA"/>
</dbReference>
<dbReference type="RefSeq" id="WP_168877281.1">
    <property type="nucleotide sequence ID" value="NZ_JABAIM010000002.1"/>
</dbReference>
<keyword evidence="3" id="KW-1185">Reference proteome</keyword>
<dbReference type="Proteomes" id="UP000587991">
    <property type="component" value="Unassembled WGS sequence"/>
</dbReference>
<reference evidence="2 3" key="1">
    <citation type="submission" date="2020-04" db="EMBL/GenBank/DDBJ databases">
        <title>Draft genome of Leeia sp. IMCC25680.</title>
        <authorList>
            <person name="Song J."/>
            <person name="Cho J.-C."/>
        </authorList>
    </citation>
    <scope>NUCLEOTIDE SEQUENCE [LARGE SCALE GENOMIC DNA]</scope>
    <source>
        <strain evidence="2 3">IMCC25680</strain>
    </source>
</reference>
<dbReference type="PIRSF" id="PIRSF030959">
    <property type="entry name" value="UCP030959"/>
    <property type="match status" value="1"/>
</dbReference>
<evidence type="ECO:0000313" key="2">
    <source>
        <dbReference type="EMBL" id="NLR75628.1"/>
    </source>
</evidence>
<keyword evidence="1" id="KW-0812">Transmembrane</keyword>
<dbReference type="Gene3D" id="1.25.40.10">
    <property type="entry name" value="Tetratricopeptide repeat domain"/>
    <property type="match status" value="1"/>
</dbReference>
<dbReference type="SUPFAM" id="SSF48452">
    <property type="entry name" value="TPR-like"/>
    <property type="match status" value="1"/>
</dbReference>